<dbReference type="SMART" id="SM00427">
    <property type="entry name" value="H2B"/>
    <property type="match status" value="1"/>
</dbReference>
<evidence type="ECO:0000256" key="18">
    <source>
        <dbReference type="ARBA" id="ARBA00023228"/>
    </source>
</evidence>
<accession>A0A556V0U3</accession>
<dbReference type="Gene3D" id="1.10.20.10">
    <property type="entry name" value="Histone, subunit A"/>
    <property type="match status" value="1"/>
</dbReference>
<evidence type="ECO:0000256" key="13">
    <source>
        <dbReference type="ARBA" id="ARBA00022989"/>
    </source>
</evidence>
<reference evidence="27 28" key="1">
    <citation type="journal article" date="2019" name="Genome Biol. Evol.">
        <title>Whole-Genome Sequencing of the Giant Devil Catfish, Bagarius yarrelli.</title>
        <authorList>
            <person name="Jiang W."/>
            <person name="Lv Y."/>
            <person name="Cheng L."/>
            <person name="Yang K."/>
            <person name="Chao B."/>
            <person name="Wang X."/>
            <person name="Li Y."/>
            <person name="Pan X."/>
            <person name="You X."/>
            <person name="Zhang Y."/>
            <person name="Yang J."/>
            <person name="Li J."/>
            <person name="Zhang X."/>
            <person name="Liu S."/>
            <person name="Sun C."/>
            <person name="Yang J."/>
            <person name="Shi Q."/>
        </authorList>
    </citation>
    <scope>NUCLEOTIDE SEQUENCE [LARGE SCALE GENOMIC DNA]</scope>
    <source>
        <strain evidence="27">JWS20170419001</strain>
        <tissue evidence="27">Muscle</tissue>
    </source>
</reference>
<evidence type="ECO:0000256" key="12">
    <source>
        <dbReference type="ARBA" id="ARBA00022982"/>
    </source>
</evidence>
<dbReference type="SMART" id="SM00665">
    <property type="entry name" value="B561"/>
    <property type="match status" value="1"/>
</dbReference>
<dbReference type="Proteomes" id="UP000319801">
    <property type="component" value="Unassembled WGS sequence"/>
</dbReference>
<evidence type="ECO:0000256" key="23">
    <source>
        <dbReference type="ARBA" id="ARBA00046132"/>
    </source>
</evidence>
<evidence type="ECO:0000259" key="26">
    <source>
        <dbReference type="PROSITE" id="PS50939"/>
    </source>
</evidence>
<gene>
    <name evidence="27" type="ORF">Baya_10906</name>
</gene>
<keyword evidence="10" id="KW-0967">Endosome</keyword>
<keyword evidence="7" id="KW-0349">Heme</keyword>
<dbReference type="GO" id="GO:0030527">
    <property type="term" value="F:structural constituent of chromatin"/>
    <property type="evidence" value="ECO:0007669"/>
    <property type="project" value="InterPro"/>
</dbReference>
<dbReference type="PRINTS" id="PR00621">
    <property type="entry name" value="HISTONEH2B"/>
</dbReference>
<keyword evidence="9" id="KW-0479">Metal-binding</keyword>
<evidence type="ECO:0000256" key="22">
    <source>
        <dbReference type="ARBA" id="ARBA00042571"/>
    </source>
</evidence>
<name>A0A556V0U3_BAGYA</name>
<evidence type="ECO:0000256" key="6">
    <source>
        <dbReference type="ARBA" id="ARBA00022448"/>
    </source>
</evidence>
<dbReference type="OrthoDB" id="907479at2759"/>
<dbReference type="InterPro" id="IPR007125">
    <property type="entry name" value="H2A/H2B/H3"/>
</dbReference>
<keyword evidence="13 25" id="KW-1133">Transmembrane helix</keyword>
<sequence>MTASFYTAYLLCLVLSLVCMVLVIHWNAFYRGGFSWDGKATQFNWHPVLMVMGLVVLYGNAAVVYRIPLSWTQDKQRWKILHACLLLLALIFTIVGLCAVFGYHNASKTPNLYSLHSWVGIITSALFAAQWVAGFGTFLLPCSPLPLRAFIKPTHVWMGAIILVLSVVSCISGINEKLFFALKKETNETLSYKDLPPEAVLGNSLGIVIVALALVVLKILSSKTWQRPETRIEEAGYRVSMSFVNSFMNDIFERIPGESSRLAHYNKRSTITSREIQTTVRLLLPGEFARHAVSKGHQDCD</sequence>
<dbReference type="EC" id="7.2.1.3" evidence="19"/>
<keyword evidence="16 25" id="KW-0472">Membrane</keyword>
<feature type="transmembrane region" description="Helical" evidence="25">
    <location>
        <begin position="48"/>
        <end position="68"/>
    </location>
</feature>
<feature type="transmembrane region" description="Helical" evidence="25">
    <location>
        <begin position="115"/>
        <end position="142"/>
    </location>
</feature>
<dbReference type="InterPro" id="IPR009072">
    <property type="entry name" value="Histone-fold"/>
</dbReference>
<dbReference type="PANTHER" id="PTHR10106:SF38">
    <property type="entry name" value="LYSOSOMAL MEMBRANE ASCORBATE-DEPENDENT FERRIREDUCTASE CYB561A3"/>
    <property type="match status" value="1"/>
</dbReference>
<dbReference type="AlphaFoldDB" id="A0A556V0U3"/>
<evidence type="ECO:0000256" key="8">
    <source>
        <dbReference type="ARBA" id="ARBA00022692"/>
    </source>
</evidence>
<evidence type="ECO:0000256" key="19">
    <source>
        <dbReference type="ARBA" id="ARBA00024225"/>
    </source>
</evidence>
<comment type="subcellular location">
    <subcellularLocation>
        <location evidence="2">Late endosome membrane</location>
        <topology evidence="2">Multi-pass membrane protein</topology>
    </subcellularLocation>
    <subcellularLocation>
        <location evidence="3">Lysosome membrane</location>
        <topology evidence="3">Multi-pass membrane protein</topology>
    </subcellularLocation>
</comment>
<dbReference type="SUPFAM" id="SSF47113">
    <property type="entry name" value="Histone-fold"/>
    <property type="match status" value="1"/>
</dbReference>
<evidence type="ECO:0000256" key="15">
    <source>
        <dbReference type="ARBA" id="ARBA00023004"/>
    </source>
</evidence>
<dbReference type="GO" id="GO:0046872">
    <property type="term" value="F:metal ion binding"/>
    <property type="evidence" value="ECO:0007669"/>
    <property type="project" value="UniProtKB-KW"/>
</dbReference>
<dbReference type="CDD" id="cd22910">
    <property type="entry name" value="HFD_H2B"/>
    <property type="match status" value="1"/>
</dbReference>
<keyword evidence="6" id="KW-0813">Transport</keyword>
<dbReference type="InterPro" id="IPR006593">
    <property type="entry name" value="Cyt_b561/ferric_Rdtase_TM"/>
</dbReference>
<keyword evidence="17" id="KW-0325">Glycoprotein</keyword>
<dbReference type="PANTHER" id="PTHR10106">
    <property type="entry name" value="CYTOCHROME B561-RELATED"/>
    <property type="match status" value="1"/>
</dbReference>
<dbReference type="InterPro" id="IPR043205">
    <property type="entry name" value="CYB561/CYBRD1-like"/>
</dbReference>
<evidence type="ECO:0000256" key="14">
    <source>
        <dbReference type="ARBA" id="ARBA00023002"/>
    </source>
</evidence>
<evidence type="ECO:0000256" key="25">
    <source>
        <dbReference type="SAM" id="Phobius"/>
    </source>
</evidence>
<evidence type="ECO:0000256" key="1">
    <source>
        <dbReference type="ARBA" id="ARBA00001970"/>
    </source>
</evidence>
<evidence type="ECO:0000256" key="5">
    <source>
        <dbReference type="ARBA" id="ARBA00011738"/>
    </source>
</evidence>
<dbReference type="EMBL" id="VCAZ01000090">
    <property type="protein sequence ID" value="TSR04299.1"/>
    <property type="molecule type" value="Genomic_DNA"/>
</dbReference>
<keyword evidence="15" id="KW-0408">Iron</keyword>
<comment type="caution">
    <text evidence="27">The sequence shown here is derived from an EMBL/GenBank/DDBJ whole genome shotgun (WGS) entry which is preliminary data.</text>
</comment>
<dbReference type="GO" id="GO:0003677">
    <property type="term" value="F:DNA binding"/>
    <property type="evidence" value="ECO:0007669"/>
    <property type="project" value="InterPro"/>
</dbReference>
<evidence type="ECO:0000256" key="3">
    <source>
        <dbReference type="ARBA" id="ARBA00004155"/>
    </source>
</evidence>
<keyword evidence="12" id="KW-0249">Electron transport</keyword>
<dbReference type="GO" id="GO:0031902">
    <property type="term" value="C:late endosome membrane"/>
    <property type="evidence" value="ECO:0007669"/>
    <property type="project" value="UniProtKB-SubCell"/>
</dbReference>
<feature type="transmembrane region" description="Helical" evidence="25">
    <location>
        <begin position="200"/>
        <end position="221"/>
    </location>
</feature>
<keyword evidence="14" id="KW-0560">Oxidoreductase</keyword>
<dbReference type="GO" id="GO:0140571">
    <property type="term" value="F:transmembrane ascorbate ferrireductase activity"/>
    <property type="evidence" value="ECO:0007669"/>
    <property type="project" value="UniProtKB-EC"/>
</dbReference>
<keyword evidence="18" id="KW-0458">Lysosome</keyword>
<comment type="catalytic activity">
    <reaction evidence="24">
        <text>Fe(3+)(out) + L-ascorbate(in) = monodehydro-L-ascorbate radical(in) + Fe(2+)(out) + H(+)</text>
        <dbReference type="Rhea" id="RHEA:30403"/>
        <dbReference type="ChEBI" id="CHEBI:15378"/>
        <dbReference type="ChEBI" id="CHEBI:29033"/>
        <dbReference type="ChEBI" id="CHEBI:29034"/>
        <dbReference type="ChEBI" id="CHEBI:38290"/>
        <dbReference type="ChEBI" id="CHEBI:59513"/>
        <dbReference type="EC" id="7.2.1.3"/>
    </reaction>
    <physiologicalReaction direction="left-to-right" evidence="24">
        <dbReference type="Rhea" id="RHEA:30404"/>
    </physiologicalReaction>
</comment>
<evidence type="ECO:0000313" key="28">
    <source>
        <dbReference type="Proteomes" id="UP000319801"/>
    </source>
</evidence>
<dbReference type="Pfam" id="PF00125">
    <property type="entry name" value="Histone"/>
    <property type="match status" value="1"/>
</dbReference>
<evidence type="ECO:0000256" key="21">
    <source>
        <dbReference type="ARBA" id="ARBA00042550"/>
    </source>
</evidence>
<dbReference type="GO" id="GO:0046982">
    <property type="term" value="F:protein heterodimerization activity"/>
    <property type="evidence" value="ECO:0007669"/>
    <property type="project" value="InterPro"/>
</dbReference>
<keyword evidence="11" id="KW-1278">Translocase</keyword>
<proteinExistence type="inferred from homology"/>
<comment type="cofactor">
    <cofactor evidence="1">
        <name>heme b</name>
        <dbReference type="ChEBI" id="CHEBI:60344"/>
    </cofactor>
</comment>
<dbReference type="PROSITE" id="PS50939">
    <property type="entry name" value="CYTOCHROME_B561"/>
    <property type="match status" value="1"/>
</dbReference>
<evidence type="ECO:0000256" key="20">
    <source>
        <dbReference type="ARBA" id="ARBA00040498"/>
    </source>
</evidence>
<keyword evidence="8 25" id="KW-0812">Transmembrane</keyword>
<protein>
    <recommendedName>
        <fullName evidence="20">Lysosomal membrane ascorbate-dependent ferrireductase CYB561A3</fullName>
        <ecNumber evidence="19">7.2.1.3</ecNumber>
    </recommendedName>
    <alternativeName>
        <fullName evidence="22">Cytochrome b ascorbate-dependent protein 3</fullName>
    </alternativeName>
    <alternativeName>
        <fullName evidence="21">Lysosomal cytochrome b</fullName>
    </alternativeName>
</protein>
<comment type="function">
    <text evidence="23">Transmembrane reductase that uses ascorbate as an electron donor in the cytoplasm and transfers electrons across membranes to reduce iron cations Fe(3+) into Fe(2+) in the lumen of the late endosome and lysosome. Reduced iron can then be extruded from the late endosome and lysosome to the cytoplasm by divalent metal-specific transporters. It is therefore most probably involved in endosomal and lysosomal cellular iron homeostasis.</text>
</comment>
<evidence type="ECO:0000256" key="10">
    <source>
        <dbReference type="ARBA" id="ARBA00022753"/>
    </source>
</evidence>
<evidence type="ECO:0000256" key="17">
    <source>
        <dbReference type="ARBA" id="ARBA00023180"/>
    </source>
</evidence>
<dbReference type="GO" id="GO:0005765">
    <property type="term" value="C:lysosomal membrane"/>
    <property type="evidence" value="ECO:0007669"/>
    <property type="project" value="UniProtKB-SubCell"/>
</dbReference>
<evidence type="ECO:0000256" key="16">
    <source>
        <dbReference type="ARBA" id="ARBA00023136"/>
    </source>
</evidence>
<feature type="transmembrane region" description="Helical" evidence="25">
    <location>
        <begin position="7"/>
        <end position="28"/>
    </location>
</feature>
<keyword evidence="28" id="KW-1185">Reference proteome</keyword>
<dbReference type="GO" id="GO:0000786">
    <property type="term" value="C:nucleosome"/>
    <property type="evidence" value="ECO:0007669"/>
    <property type="project" value="InterPro"/>
</dbReference>
<organism evidence="27 28">
    <name type="scientific">Bagarius yarrelli</name>
    <name type="common">Goonch</name>
    <name type="synonym">Bagrus yarrelli</name>
    <dbReference type="NCBI Taxonomy" id="175774"/>
    <lineage>
        <taxon>Eukaryota</taxon>
        <taxon>Metazoa</taxon>
        <taxon>Chordata</taxon>
        <taxon>Craniata</taxon>
        <taxon>Vertebrata</taxon>
        <taxon>Euteleostomi</taxon>
        <taxon>Actinopterygii</taxon>
        <taxon>Neopterygii</taxon>
        <taxon>Teleostei</taxon>
        <taxon>Ostariophysi</taxon>
        <taxon>Siluriformes</taxon>
        <taxon>Sisoridae</taxon>
        <taxon>Sisorinae</taxon>
        <taxon>Bagarius</taxon>
    </lineage>
</organism>
<evidence type="ECO:0000256" key="11">
    <source>
        <dbReference type="ARBA" id="ARBA00022967"/>
    </source>
</evidence>
<dbReference type="Pfam" id="PF03188">
    <property type="entry name" value="Cytochrom_B561"/>
    <property type="match status" value="1"/>
</dbReference>
<evidence type="ECO:0000256" key="4">
    <source>
        <dbReference type="ARBA" id="ARBA00006846"/>
    </source>
</evidence>
<evidence type="ECO:0000256" key="2">
    <source>
        <dbReference type="ARBA" id="ARBA00004107"/>
    </source>
</evidence>
<dbReference type="InterPro" id="IPR000558">
    <property type="entry name" value="Histone_H2B"/>
</dbReference>
<evidence type="ECO:0000256" key="9">
    <source>
        <dbReference type="ARBA" id="ARBA00022723"/>
    </source>
</evidence>
<feature type="transmembrane region" description="Helical" evidence="25">
    <location>
        <begin position="154"/>
        <end position="174"/>
    </location>
</feature>
<dbReference type="Gene3D" id="1.20.120.1770">
    <property type="match status" value="1"/>
</dbReference>
<evidence type="ECO:0000256" key="7">
    <source>
        <dbReference type="ARBA" id="ARBA00022617"/>
    </source>
</evidence>
<feature type="transmembrane region" description="Helical" evidence="25">
    <location>
        <begin position="80"/>
        <end position="103"/>
    </location>
</feature>
<feature type="domain" description="Cytochrome b561" evidence="26">
    <location>
        <begin position="11"/>
        <end position="221"/>
    </location>
</feature>
<comment type="similarity">
    <text evidence="4">Belongs to the histone H2B family.</text>
</comment>
<dbReference type="FunFam" id="1.20.120.1770:FF:000001">
    <property type="entry name" value="Cytochrome b reductase 1"/>
    <property type="match status" value="1"/>
</dbReference>
<evidence type="ECO:0000256" key="24">
    <source>
        <dbReference type="ARBA" id="ARBA00048457"/>
    </source>
</evidence>
<comment type="subunit">
    <text evidence="5">Homodimer.</text>
</comment>
<evidence type="ECO:0000313" key="27">
    <source>
        <dbReference type="EMBL" id="TSR04299.1"/>
    </source>
</evidence>